<accession>A0A7T3V513</accession>
<organism evidence="2 3">
    <name type="scientific">Treponema peruense</name>
    <dbReference type="NCBI Taxonomy" id="2787628"/>
    <lineage>
        <taxon>Bacteria</taxon>
        <taxon>Pseudomonadati</taxon>
        <taxon>Spirochaetota</taxon>
        <taxon>Spirochaetia</taxon>
        <taxon>Spirochaetales</taxon>
        <taxon>Treponemataceae</taxon>
        <taxon>Treponema</taxon>
    </lineage>
</organism>
<keyword evidence="3" id="KW-1185">Reference proteome</keyword>
<feature type="transmembrane region" description="Helical" evidence="1">
    <location>
        <begin position="36"/>
        <end position="54"/>
    </location>
</feature>
<protein>
    <recommendedName>
        <fullName evidence="4">Lipoprotein</fullName>
    </recommendedName>
</protein>
<gene>
    <name evidence="2" type="ORF">IWA51_09540</name>
</gene>
<keyword evidence="1" id="KW-1133">Transmembrane helix</keyword>
<evidence type="ECO:0008006" key="4">
    <source>
        <dbReference type="Google" id="ProtNLM"/>
    </source>
</evidence>
<proteinExistence type="predicted"/>
<keyword evidence="1" id="KW-0472">Membrane</keyword>
<dbReference type="Proteomes" id="UP000595224">
    <property type="component" value="Chromosome"/>
</dbReference>
<evidence type="ECO:0000313" key="3">
    <source>
        <dbReference type="Proteomes" id="UP000595224"/>
    </source>
</evidence>
<sequence>MVALIVGILLVAFCVFACLPQGLAWGVDVIAFLKGCAPVLSAFIGLVAVFIGFADIKDKKEAKKEELAAKAAEEAAKKNQENK</sequence>
<name>A0A7T3V513_9SPIR</name>
<dbReference type="KEGG" id="tper:IWA51_09540"/>
<keyword evidence="1" id="KW-0812">Transmembrane</keyword>
<dbReference type="EMBL" id="CP064936">
    <property type="protein sequence ID" value="QQA00505.1"/>
    <property type="molecule type" value="Genomic_DNA"/>
</dbReference>
<evidence type="ECO:0000256" key="1">
    <source>
        <dbReference type="SAM" id="Phobius"/>
    </source>
</evidence>
<reference evidence="2 3" key="1">
    <citation type="submission" date="2020-11" db="EMBL/GenBank/DDBJ databases">
        <title>Treponema Peruensis nv. sp., first commensal Treponema isolated from human feces.</title>
        <authorList>
            <person name="Belkhou C."/>
            <person name="Raes J."/>
        </authorList>
    </citation>
    <scope>NUCLEOTIDE SEQUENCE [LARGE SCALE GENOMIC DNA]</scope>
    <source>
        <strain evidence="2 3">RCC2812</strain>
    </source>
</reference>
<dbReference type="AlphaFoldDB" id="A0A7T3V513"/>
<dbReference type="RefSeq" id="WP_177527690.1">
    <property type="nucleotide sequence ID" value="NZ_CBCSHE010000009.1"/>
</dbReference>
<evidence type="ECO:0000313" key="2">
    <source>
        <dbReference type="EMBL" id="QQA00505.1"/>
    </source>
</evidence>